<reference evidence="3 4" key="1">
    <citation type="submission" date="2016-03" db="EMBL/GenBank/DDBJ databases">
        <authorList>
            <person name="Ploux O."/>
        </authorList>
    </citation>
    <scope>NUCLEOTIDE SEQUENCE [LARGE SCALE GENOMIC DNA]</scope>
    <source>
        <strain evidence="3 4">UAMH 11012</strain>
    </source>
</reference>
<evidence type="ECO:0000313" key="3">
    <source>
        <dbReference type="EMBL" id="CZR57586.1"/>
    </source>
</evidence>
<dbReference type="GO" id="GO:0016491">
    <property type="term" value="F:oxidoreductase activity"/>
    <property type="evidence" value="ECO:0007669"/>
    <property type="project" value="UniProtKB-KW"/>
</dbReference>
<dbReference type="Pfam" id="PF00106">
    <property type="entry name" value="adh_short"/>
    <property type="match status" value="1"/>
</dbReference>
<dbReference type="Gene3D" id="3.40.50.720">
    <property type="entry name" value="NAD(P)-binding Rossmann-like Domain"/>
    <property type="match status" value="1"/>
</dbReference>
<evidence type="ECO:0000256" key="2">
    <source>
        <dbReference type="ARBA" id="ARBA00023002"/>
    </source>
</evidence>
<keyword evidence="2" id="KW-0560">Oxidoreductase</keyword>
<sequence length="322" mass="35810">MSYTNAVLITGGAQGLGYYAALEIARKHPEYLVVVASRTDPNSSATTINSTLRQKNALFMPLDLGSFAKIRSFVNVWESKKYPPINHLLLNAGLQHPEGIKYTDDGLEATFGVNQVGHALLFHLLYPFMTDNARVVVVSSGTHDPAQKSGLPDAVYNTAEELAHPKPGAEKTPGRQRYSTSKLTNLLWTYALNRRFSALSSEGKHLTVVAFDPGLMPGTGLARDASATLLFVWHHVLPRLIWLLKIMFHGNVHTPKESGENLAWVAISADVKEETGVYFEMRKTIPSSVDSHDEKKQHDLWDWTIKNVSTSEEERQKFDIGK</sequence>
<dbReference type="EMBL" id="FJOG01000010">
    <property type="protein sequence ID" value="CZR57586.1"/>
    <property type="molecule type" value="Genomic_DNA"/>
</dbReference>
<comment type="similarity">
    <text evidence="1">Belongs to the short-chain dehydrogenases/reductases (SDR) family.</text>
</comment>
<dbReference type="InterPro" id="IPR036291">
    <property type="entry name" value="NAD(P)-bd_dom_sf"/>
</dbReference>
<dbReference type="InterPro" id="IPR002347">
    <property type="entry name" value="SDR_fam"/>
</dbReference>
<gene>
    <name evidence="3" type="ORF">PAC_07475</name>
</gene>
<keyword evidence="4" id="KW-1185">Reference proteome</keyword>
<name>A0A1L7WXT6_9HELO</name>
<dbReference type="SUPFAM" id="SSF51735">
    <property type="entry name" value="NAD(P)-binding Rossmann-fold domains"/>
    <property type="match status" value="1"/>
</dbReference>
<dbReference type="Proteomes" id="UP000184330">
    <property type="component" value="Unassembled WGS sequence"/>
</dbReference>
<evidence type="ECO:0000313" key="4">
    <source>
        <dbReference type="Proteomes" id="UP000184330"/>
    </source>
</evidence>
<dbReference type="PANTHER" id="PTHR24320:SF152">
    <property type="entry name" value="SHORT-CHAIN DEHYDROGENASE_REDUCTASE FAMILY PROTEIN"/>
    <property type="match status" value="1"/>
</dbReference>
<dbReference type="AlphaFoldDB" id="A0A1L7WXT6"/>
<dbReference type="PANTHER" id="PTHR24320">
    <property type="entry name" value="RETINOL DEHYDROGENASE"/>
    <property type="match status" value="1"/>
</dbReference>
<evidence type="ECO:0000256" key="1">
    <source>
        <dbReference type="ARBA" id="ARBA00006484"/>
    </source>
</evidence>
<proteinExistence type="inferred from homology"/>
<dbReference type="OrthoDB" id="542013at2759"/>
<dbReference type="STRING" id="576137.A0A1L7WXT6"/>
<accession>A0A1L7WXT6</accession>
<organism evidence="3 4">
    <name type="scientific">Phialocephala subalpina</name>
    <dbReference type="NCBI Taxonomy" id="576137"/>
    <lineage>
        <taxon>Eukaryota</taxon>
        <taxon>Fungi</taxon>
        <taxon>Dikarya</taxon>
        <taxon>Ascomycota</taxon>
        <taxon>Pezizomycotina</taxon>
        <taxon>Leotiomycetes</taxon>
        <taxon>Helotiales</taxon>
        <taxon>Mollisiaceae</taxon>
        <taxon>Phialocephala</taxon>
        <taxon>Phialocephala fortinii species complex</taxon>
    </lineage>
</organism>
<protein>
    <submittedName>
        <fullName evidence="3">Related to dehydrogenase/reductase</fullName>
    </submittedName>
</protein>